<dbReference type="CDD" id="cd00789">
    <property type="entry name" value="KU_like"/>
    <property type="match status" value="1"/>
</dbReference>
<dbReference type="PIRSF" id="PIRSF006493">
    <property type="entry name" value="Prok_Ku"/>
    <property type="match status" value="1"/>
</dbReference>
<dbReference type="InterPro" id="IPR006164">
    <property type="entry name" value="DNA_bd_Ku70/Ku80"/>
</dbReference>
<evidence type="ECO:0000256" key="1">
    <source>
        <dbReference type="ARBA" id="ARBA00023125"/>
    </source>
</evidence>
<dbReference type="NCBIfam" id="TIGR02772">
    <property type="entry name" value="Ku_bact"/>
    <property type="match status" value="1"/>
</dbReference>
<comment type="subunit">
    <text evidence="3">Homodimer. Interacts with LigD.</text>
</comment>
<dbReference type="STRING" id="446470.Snas_2813"/>
<keyword evidence="7" id="KW-1185">Reference proteome</keyword>
<dbReference type="Gene3D" id="2.40.290.10">
    <property type="match status" value="1"/>
</dbReference>
<proteinExistence type="inferred from homology"/>
<comment type="similarity">
    <text evidence="3">Belongs to the prokaryotic Ku family.</text>
</comment>
<dbReference type="AlphaFoldDB" id="D3Q8B5"/>
<keyword evidence="2 3" id="KW-0233">DNA recombination</keyword>
<dbReference type="GO" id="GO:0006310">
    <property type="term" value="P:DNA recombination"/>
    <property type="evidence" value="ECO:0007669"/>
    <property type="project" value="UniProtKB-KW"/>
</dbReference>
<feature type="region of interest" description="Disordered" evidence="4">
    <location>
        <begin position="251"/>
        <end position="284"/>
    </location>
</feature>
<keyword evidence="3" id="KW-0234">DNA repair</keyword>
<dbReference type="InterPro" id="IPR016194">
    <property type="entry name" value="SPOC-like_C_dom_sf"/>
</dbReference>
<reference evidence="6 7" key="1">
    <citation type="journal article" date="2009" name="Stand. Genomic Sci.">
        <title>Complete genome sequence of Stackebrandtia nassauensis type strain (LLR-40K-21).</title>
        <authorList>
            <person name="Munk C."/>
            <person name="Lapidus A."/>
            <person name="Copeland A."/>
            <person name="Jando M."/>
            <person name="Mayilraj S."/>
            <person name="Glavina Del Rio T."/>
            <person name="Nolan M."/>
            <person name="Chen F."/>
            <person name="Lucas S."/>
            <person name="Tice H."/>
            <person name="Cheng J.F."/>
            <person name="Han C."/>
            <person name="Detter J.C."/>
            <person name="Bruce D."/>
            <person name="Goodwin L."/>
            <person name="Chain P."/>
            <person name="Pitluck S."/>
            <person name="Goker M."/>
            <person name="Ovchinikova G."/>
            <person name="Pati A."/>
            <person name="Ivanova N."/>
            <person name="Mavromatis K."/>
            <person name="Chen A."/>
            <person name="Palaniappan K."/>
            <person name="Land M."/>
            <person name="Hauser L."/>
            <person name="Chang Y.J."/>
            <person name="Jeffries C.D."/>
            <person name="Bristow J."/>
            <person name="Eisen J.A."/>
            <person name="Markowitz V."/>
            <person name="Hugenholtz P."/>
            <person name="Kyrpides N.C."/>
            <person name="Klenk H.P."/>
        </authorList>
    </citation>
    <scope>NUCLEOTIDE SEQUENCE [LARGE SCALE GENOMIC DNA]</scope>
    <source>
        <strain evidence="7">DSM 44728 / CIP 108903 / NRRL B-16338 / NBRC 102104 / LLR-40K-21</strain>
    </source>
</reference>
<dbReference type="FunFam" id="2.40.290.10:FF:000004">
    <property type="entry name" value="Non-homologous end joining protein Ku"/>
    <property type="match status" value="1"/>
</dbReference>
<evidence type="ECO:0000256" key="2">
    <source>
        <dbReference type="ARBA" id="ARBA00023172"/>
    </source>
</evidence>
<dbReference type="GO" id="GO:0003690">
    <property type="term" value="F:double-stranded DNA binding"/>
    <property type="evidence" value="ECO:0007669"/>
    <property type="project" value="UniProtKB-UniRule"/>
</dbReference>
<gene>
    <name evidence="3" type="primary">ku</name>
    <name evidence="6" type="ordered locus">Snas_2813</name>
</gene>
<dbReference type="PANTHER" id="PTHR41251:SF1">
    <property type="entry name" value="NON-HOMOLOGOUS END JOINING PROTEIN KU"/>
    <property type="match status" value="1"/>
</dbReference>
<dbReference type="Proteomes" id="UP000000844">
    <property type="component" value="Chromosome"/>
</dbReference>
<dbReference type="PANTHER" id="PTHR41251">
    <property type="entry name" value="NON-HOMOLOGOUS END JOINING PROTEIN KU"/>
    <property type="match status" value="1"/>
</dbReference>
<evidence type="ECO:0000313" key="6">
    <source>
        <dbReference type="EMBL" id="ADD42489.1"/>
    </source>
</evidence>
<dbReference type="SUPFAM" id="SSF100939">
    <property type="entry name" value="SPOC domain-like"/>
    <property type="match status" value="1"/>
</dbReference>
<dbReference type="KEGG" id="sna:Snas_2813"/>
<name>D3Q8B5_STANL</name>
<feature type="compositionally biased region" description="Basic residues" evidence="4">
    <location>
        <begin position="252"/>
        <end position="284"/>
    </location>
</feature>
<evidence type="ECO:0000256" key="3">
    <source>
        <dbReference type="HAMAP-Rule" id="MF_01875"/>
    </source>
</evidence>
<dbReference type="eggNOG" id="COG1273">
    <property type="taxonomic scope" value="Bacteria"/>
</dbReference>
<evidence type="ECO:0000259" key="5">
    <source>
        <dbReference type="SMART" id="SM00559"/>
    </source>
</evidence>
<accession>D3Q8B5</accession>
<organism evidence="6 7">
    <name type="scientific">Stackebrandtia nassauensis (strain DSM 44728 / CIP 108903 / NRRL B-16338 / NBRC 102104 / LLR-40K-21)</name>
    <dbReference type="NCBI Taxonomy" id="446470"/>
    <lineage>
        <taxon>Bacteria</taxon>
        <taxon>Bacillati</taxon>
        <taxon>Actinomycetota</taxon>
        <taxon>Actinomycetes</taxon>
        <taxon>Glycomycetales</taxon>
        <taxon>Glycomycetaceae</taxon>
        <taxon>Stackebrandtia</taxon>
    </lineage>
</organism>
<dbReference type="HOGENOM" id="CLU_048975_1_1_11"/>
<dbReference type="GO" id="GO:0006303">
    <property type="term" value="P:double-strand break repair via nonhomologous end joining"/>
    <property type="evidence" value="ECO:0007669"/>
    <property type="project" value="UniProtKB-UniRule"/>
</dbReference>
<dbReference type="HAMAP" id="MF_01875">
    <property type="entry name" value="Prokaryotic_Ku"/>
    <property type="match status" value="1"/>
</dbReference>
<feature type="domain" description="Ku" evidence="5">
    <location>
        <begin position="52"/>
        <end position="179"/>
    </location>
</feature>
<dbReference type="SMART" id="SM00559">
    <property type="entry name" value="Ku78"/>
    <property type="match status" value="1"/>
</dbReference>
<dbReference type="OrthoDB" id="9795084at2"/>
<keyword evidence="3" id="KW-0227">DNA damage</keyword>
<comment type="function">
    <text evidence="3">With LigD forms a non-homologous end joining (NHEJ) DNA repair enzyme, which repairs dsDNA breaks with reduced fidelity. Binds linear dsDNA with 5'- and 3'- overhangs but not closed circular dsDNA nor ssDNA. Recruits and stimulates the ligase activity of LigD.</text>
</comment>
<dbReference type="EMBL" id="CP001778">
    <property type="protein sequence ID" value="ADD42489.1"/>
    <property type="molecule type" value="Genomic_DNA"/>
</dbReference>
<evidence type="ECO:0000313" key="7">
    <source>
        <dbReference type="Proteomes" id="UP000000844"/>
    </source>
</evidence>
<dbReference type="RefSeq" id="WP_013018060.1">
    <property type="nucleotide sequence ID" value="NC_013947.1"/>
</dbReference>
<evidence type="ECO:0000256" key="4">
    <source>
        <dbReference type="SAM" id="MobiDB-lite"/>
    </source>
</evidence>
<dbReference type="InterPro" id="IPR009187">
    <property type="entry name" value="Prok_Ku"/>
</dbReference>
<dbReference type="Pfam" id="PF02735">
    <property type="entry name" value="Ku"/>
    <property type="match status" value="1"/>
</dbReference>
<protein>
    <recommendedName>
        <fullName evidence="3">Non-homologous end joining protein Ku</fullName>
    </recommendedName>
</protein>
<sequence>MRASWKGSIVWSLVSMPVKLVPATEDKDVRFHQVHRTDGGRIRQRRFCEIEDVEVPYSEIAKGYELQSGEVVILEKSDFDALPLPSKKTIDVAEFVDAGDIDPVYFSRSYYVEPDRPVKPYVLMRDSLAAAGRVAIAKIALTNREHLAVLRPRDDFLMLHIVYWPDEVRKPEFESLGDTVTVSRQEISMAKKLIESMTVDALDMNEFHDDYRAALLKTIDAKVAGNATVQPEDAEEGGKVIDLMEALEKSLSKTRSKKAPAKKAAKKTTAKKTAKKSSKSRKAA</sequence>
<keyword evidence="1 3" id="KW-0238">DNA-binding</keyword>